<evidence type="ECO:0000313" key="2">
    <source>
        <dbReference type="EMBL" id="CAD8433320.1"/>
    </source>
</evidence>
<proteinExistence type="predicted"/>
<feature type="region of interest" description="Disordered" evidence="1">
    <location>
        <begin position="518"/>
        <end position="543"/>
    </location>
</feature>
<sequence>MVGAMHQFSRKSPGYFAQRNRHSMRNLQIMHIVAERFTSHCQNARRPLSKEISGMMSAWSRLGYQPSYGILSELVGKFVSGVDSAPLTEIFKFIHALQNFGNNRFSPGYYRRLFRRMDMLLPALSPSGEGNGSYVGGVNTTTRIPTHLTASTLANGIWGLARLRVWGLSRYPRLKKKLTVSFVNALQRSNMNLSSASCANSLWASTRLNMSLPHDIALKIAQIVVDDEEAMQARPHIAIHALWGLASYSEGIPLRLLETLDTQITRAMEMSRFSLGMCLEVMEARIKLNTQLPHGQKAALQRALITSLSNQTRLNPFMQTRLPMLLRYAGETLLIGAPWADDGCIEMLKVMNSRIWGDLLDYRSVYALMSMLVTYATHFQPDIRSKTGAESVITRIYSVLRKRVPSSIPREIWLSRLILASKSLNRLEDLLPTLRFIEQEIEQRTYWIPNRTNLTRLREAYSTAGLTFNLTNIKFAPTAPGSKKVEDDAMEGAGEGGEGVQMLDQDAFHDGDMNMADREAEGDVVSISQIPHPKPHDDEMAAE</sequence>
<name>A0A7S0CT41_9EUKA</name>
<protein>
    <submittedName>
        <fullName evidence="2">Uncharacterized protein</fullName>
    </submittedName>
</protein>
<gene>
    <name evidence="2" type="ORF">LAMO00422_LOCUS2543</name>
</gene>
<reference evidence="2" key="1">
    <citation type="submission" date="2021-01" db="EMBL/GenBank/DDBJ databases">
        <authorList>
            <person name="Corre E."/>
            <person name="Pelletier E."/>
            <person name="Niang G."/>
            <person name="Scheremetjew M."/>
            <person name="Finn R."/>
            <person name="Kale V."/>
            <person name="Holt S."/>
            <person name="Cochrane G."/>
            <person name="Meng A."/>
            <person name="Brown T."/>
            <person name="Cohen L."/>
        </authorList>
    </citation>
    <scope>NUCLEOTIDE SEQUENCE</scope>
    <source>
        <strain evidence="2">CCMP2058</strain>
    </source>
</reference>
<organism evidence="2">
    <name type="scientific">Amorphochlora amoebiformis</name>
    <dbReference type="NCBI Taxonomy" id="1561963"/>
    <lineage>
        <taxon>Eukaryota</taxon>
        <taxon>Sar</taxon>
        <taxon>Rhizaria</taxon>
        <taxon>Cercozoa</taxon>
        <taxon>Chlorarachniophyceae</taxon>
        <taxon>Amorphochlora</taxon>
    </lineage>
</organism>
<dbReference type="AlphaFoldDB" id="A0A7S0CT41"/>
<feature type="compositionally biased region" description="Basic and acidic residues" evidence="1">
    <location>
        <begin position="534"/>
        <end position="543"/>
    </location>
</feature>
<evidence type="ECO:0000256" key="1">
    <source>
        <dbReference type="SAM" id="MobiDB-lite"/>
    </source>
</evidence>
<accession>A0A7S0CT41</accession>
<dbReference type="EMBL" id="HBEM01003626">
    <property type="protein sequence ID" value="CAD8433320.1"/>
    <property type="molecule type" value="Transcribed_RNA"/>
</dbReference>